<keyword evidence="2" id="KW-1185">Reference proteome</keyword>
<protein>
    <submittedName>
        <fullName evidence="1">Uncharacterized protein</fullName>
    </submittedName>
</protein>
<sequence length="407" mass="43985">MIPSIPQKGLAEALEGWSSKGELWQTLAAIPSERDWSWRDSERRAMRVLLAELADLIEDWPTLELEWIEALPAVSHRVREVSPVPGSGVSWAATRLRGWPPSEFVSRPKARVADQLLVASLRWTIERLALVRISAEQAAPDVSAPIRAQLDTAERLLDVEPVASAPAIAPSEVDLTAIAAEGRPWAQLSPVTAALLALEEATVLDLARRLVAPTEERWRLFHLGVFGEVLRALRDRGHVYRSLRPLSATSSGPAFEVVDTAGQSWDLWFEAAGAWKYHGVCDPYADAVAGVPGAGSALGCDVALMRFSERAMLLDAKYSANAAVVGRDGYRAALAYAAEARSGLADEVVSVAVGPTEVVQTPGWTLTDVGQIGVIAPDHLGHALARLFDRRSSSPRAPGSLRTDRGR</sequence>
<gene>
    <name evidence="1" type="ORF">BDZ31_002665</name>
</gene>
<organism evidence="1 2">
    <name type="scientific">Conexibacter arvalis</name>
    <dbReference type="NCBI Taxonomy" id="912552"/>
    <lineage>
        <taxon>Bacteria</taxon>
        <taxon>Bacillati</taxon>
        <taxon>Actinomycetota</taxon>
        <taxon>Thermoleophilia</taxon>
        <taxon>Solirubrobacterales</taxon>
        <taxon>Conexibacteraceae</taxon>
        <taxon>Conexibacter</taxon>
    </lineage>
</organism>
<proteinExistence type="predicted"/>
<evidence type="ECO:0000313" key="1">
    <source>
        <dbReference type="EMBL" id="MBB4663076.1"/>
    </source>
</evidence>
<dbReference type="Proteomes" id="UP000585272">
    <property type="component" value="Unassembled WGS sequence"/>
</dbReference>
<comment type="caution">
    <text evidence="1">The sequence shown here is derived from an EMBL/GenBank/DDBJ whole genome shotgun (WGS) entry which is preliminary data.</text>
</comment>
<dbReference type="EMBL" id="JACHNU010000003">
    <property type="protein sequence ID" value="MBB4663076.1"/>
    <property type="molecule type" value="Genomic_DNA"/>
</dbReference>
<name>A0A840IE48_9ACTN</name>
<dbReference type="RefSeq" id="WP_183342790.1">
    <property type="nucleotide sequence ID" value="NZ_JACHNU010000003.1"/>
</dbReference>
<reference evidence="1 2" key="1">
    <citation type="submission" date="2020-08" db="EMBL/GenBank/DDBJ databases">
        <title>Genomic Encyclopedia of Archaeal and Bacterial Type Strains, Phase II (KMG-II): from individual species to whole genera.</title>
        <authorList>
            <person name="Goeker M."/>
        </authorList>
    </citation>
    <scope>NUCLEOTIDE SEQUENCE [LARGE SCALE GENOMIC DNA]</scope>
    <source>
        <strain evidence="1 2">DSM 23288</strain>
    </source>
</reference>
<accession>A0A840IE48</accession>
<dbReference type="AlphaFoldDB" id="A0A840IE48"/>
<evidence type="ECO:0000313" key="2">
    <source>
        <dbReference type="Proteomes" id="UP000585272"/>
    </source>
</evidence>